<dbReference type="PANTHER" id="PTHR36510">
    <property type="entry name" value="GLUTAMATE--CYSTEINE LIGASE 2-RELATED"/>
    <property type="match status" value="1"/>
</dbReference>
<dbReference type="OrthoDB" id="9803842at2"/>
<comment type="similarity">
    <text evidence="5">Belongs to the glutamate--cysteine ligase type 2 family. YbdK subfamily.</text>
</comment>
<dbReference type="AlphaFoldDB" id="A0A511FG17"/>
<dbReference type="NCBIfam" id="TIGR02050">
    <property type="entry name" value="gshA_cyan_rel"/>
    <property type="match status" value="1"/>
</dbReference>
<dbReference type="GO" id="GO:0005524">
    <property type="term" value="F:ATP binding"/>
    <property type="evidence" value="ECO:0007669"/>
    <property type="project" value="UniProtKB-KW"/>
</dbReference>
<gene>
    <name evidence="7" type="ORF">CHO01_33010</name>
    <name evidence="8" type="ORF">HNR08_000019</name>
</gene>
<evidence type="ECO:0000256" key="1">
    <source>
        <dbReference type="ARBA" id="ARBA00022598"/>
    </source>
</evidence>
<comment type="caution">
    <text evidence="7">The sequence shown here is derived from an EMBL/GenBank/DDBJ whole genome shotgun (WGS) entry which is preliminary data.</text>
</comment>
<reference evidence="8 10" key="2">
    <citation type="submission" date="2020-08" db="EMBL/GenBank/DDBJ databases">
        <title>Sequencing the genomes of 1000 actinobacteria strains.</title>
        <authorList>
            <person name="Klenk H.-P."/>
        </authorList>
    </citation>
    <scope>NUCLEOTIDE SEQUENCE [LARGE SCALE GENOMIC DNA]</scope>
    <source>
        <strain evidence="8 10">DSM 9581</strain>
    </source>
</reference>
<comment type="function">
    <text evidence="5">ATP-dependent carboxylate-amine ligase which exhibits weak glutamate--cysteine ligase activity.</text>
</comment>
<evidence type="ECO:0000256" key="5">
    <source>
        <dbReference type="HAMAP-Rule" id="MF_01609"/>
    </source>
</evidence>
<evidence type="ECO:0000313" key="9">
    <source>
        <dbReference type="Proteomes" id="UP000321723"/>
    </source>
</evidence>
<dbReference type="RefSeq" id="WP_146839992.1">
    <property type="nucleotide sequence ID" value="NZ_BJVQ01000065.1"/>
</dbReference>
<dbReference type="EMBL" id="BJVQ01000065">
    <property type="protein sequence ID" value="GEL48185.1"/>
    <property type="molecule type" value="Genomic_DNA"/>
</dbReference>
<evidence type="ECO:0000256" key="3">
    <source>
        <dbReference type="ARBA" id="ARBA00022840"/>
    </source>
</evidence>
<keyword evidence="1 5" id="KW-0436">Ligase</keyword>
<dbReference type="Proteomes" id="UP000321723">
    <property type="component" value="Unassembled WGS sequence"/>
</dbReference>
<evidence type="ECO:0000256" key="4">
    <source>
        <dbReference type="ARBA" id="ARBA00048819"/>
    </source>
</evidence>
<dbReference type="EMBL" id="JACHDN010000001">
    <property type="protein sequence ID" value="MBB5471283.1"/>
    <property type="molecule type" value="Genomic_DNA"/>
</dbReference>
<evidence type="ECO:0000313" key="8">
    <source>
        <dbReference type="EMBL" id="MBB5471283.1"/>
    </source>
</evidence>
<dbReference type="Pfam" id="PF04107">
    <property type="entry name" value="GCS2"/>
    <property type="match status" value="1"/>
</dbReference>
<dbReference type="GO" id="GO:0042398">
    <property type="term" value="P:modified amino acid biosynthetic process"/>
    <property type="evidence" value="ECO:0007669"/>
    <property type="project" value="InterPro"/>
</dbReference>
<accession>A0A511FG17</accession>
<comment type="catalytic activity">
    <reaction evidence="4 5">
        <text>L-cysteine + L-glutamate + ATP = gamma-L-glutamyl-L-cysteine + ADP + phosphate + H(+)</text>
        <dbReference type="Rhea" id="RHEA:13285"/>
        <dbReference type="ChEBI" id="CHEBI:15378"/>
        <dbReference type="ChEBI" id="CHEBI:29985"/>
        <dbReference type="ChEBI" id="CHEBI:30616"/>
        <dbReference type="ChEBI" id="CHEBI:35235"/>
        <dbReference type="ChEBI" id="CHEBI:43474"/>
        <dbReference type="ChEBI" id="CHEBI:58173"/>
        <dbReference type="ChEBI" id="CHEBI:456216"/>
        <dbReference type="EC" id="6.3.2.2"/>
    </reaction>
</comment>
<dbReference type="NCBIfam" id="NF010041">
    <property type="entry name" value="PRK13517.1-1"/>
    <property type="match status" value="1"/>
</dbReference>
<dbReference type="InterPro" id="IPR050141">
    <property type="entry name" value="GCL_type2/YbdK_subfam"/>
</dbReference>
<dbReference type="HAMAP" id="MF_01609">
    <property type="entry name" value="Glu_cys_ligase_2"/>
    <property type="match status" value="1"/>
</dbReference>
<organism evidence="7 9">
    <name type="scientific">Cellulomonas hominis</name>
    <dbReference type="NCBI Taxonomy" id="156981"/>
    <lineage>
        <taxon>Bacteria</taxon>
        <taxon>Bacillati</taxon>
        <taxon>Actinomycetota</taxon>
        <taxon>Actinomycetes</taxon>
        <taxon>Micrococcales</taxon>
        <taxon>Cellulomonadaceae</taxon>
        <taxon>Cellulomonas</taxon>
    </lineage>
</organism>
<name>A0A511FG17_9CELL</name>
<dbReference type="Gene3D" id="3.30.590.20">
    <property type="match status" value="1"/>
</dbReference>
<evidence type="ECO:0000256" key="2">
    <source>
        <dbReference type="ARBA" id="ARBA00022741"/>
    </source>
</evidence>
<evidence type="ECO:0000313" key="7">
    <source>
        <dbReference type="EMBL" id="GEL48185.1"/>
    </source>
</evidence>
<dbReference type="InterPro" id="IPR006336">
    <property type="entry name" value="GCS2"/>
</dbReference>
<sequence length="389" mass="40893">MDDILPTGAPPVALATAPPQPAPTPPTALRTFGVEEELLLVDPATGRPSPVVGALLAADADLAAGADPSGIAALASELQQEQVETATPPRTALADIEADLRRLRDRAGAAARAAGALAVPLATSPLPAHPSLTPTPRYQAIQDRFRLTSDQQLTCGCHVHVAVRSAEEGVAVLDRVRAWLPVLAALAANSPYADGVDTGYAGYRTQAWWRWPTTGPADVYRSVAAYRARLRRFLDSGVPLDAGMFYPDARLSHRYPTVELRVADVCRDVRDAVLVAALGRALVETAAREWRAGVPAPDIETALIRLAAWRASRDGVEGELMHPVSGRPVPAATAVAALLDHVALALGPDAGAVGRGAERVLARGSGATWQRATVARTGDLTELVRRSAL</sequence>
<keyword evidence="3 5" id="KW-0067">ATP-binding</keyword>
<dbReference type="Proteomes" id="UP000564629">
    <property type="component" value="Unassembled WGS sequence"/>
</dbReference>
<protein>
    <recommendedName>
        <fullName evidence="5">Putative glutamate--cysteine ligase 2</fullName>
        <ecNumber evidence="5">6.3.2.2</ecNumber>
    </recommendedName>
    <alternativeName>
        <fullName evidence="5">Gamma-glutamylcysteine synthetase 2</fullName>
        <shortName evidence="5">GCS 2</shortName>
        <shortName evidence="5">Gamma-GCS 2</shortName>
    </alternativeName>
</protein>
<dbReference type="EC" id="6.3.2.2" evidence="5"/>
<evidence type="ECO:0000313" key="10">
    <source>
        <dbReference type="Proteomes" id="UP000564629"/>
    </source>
</evidence>
<dbReference type="PANTHER" id="PTHR36510:SF1">
    <property type="entry name" value="GLUTAMATE--CYSTEINE LIGASE 2-RELATED"/>
    <property type="match status" value="1"/>
</dbReference>
<feature type="region of interest" description="Disordered" evidence="6">
    <location>
        <begin position="1"/>
        <end position="25"/>
    </location>
</feature>
<dbReference type="InterPro" id="IPR011793">
    <property type="entry name" value="YbdK"/>
</dbReference>
<reference evidence="7 9" key="1">
    <citation type="submission" date="2019-07" db="EMBL/GenBank/DDBJ databases">
        <title>Whole genome shotgun sequence of Cellulomonas hominis NBRC 16055.</title>
        <authorList>
            <person name="Hosoyama A."/>
            <person name="Uohara A."/>
            <person name="Ohji S."/>
            <person name="Ichikawa N."/>
        </authorList>
    </citation>
    <scope>NUCLEOTIDE SEQUENCE [LARGE SCALE GENOMIC DNA]</scope>
    <source>
        <strain evidence="7 9">NBRC 16055</strain>
    </source>
</reference>
<keyword evidence="2 5" id="KW-0547">Nucleotide-binding</keyword>
<dbReference type="InterPro" id="IPR014746">
    <property type="entry name" value="Gln_synth/guanido_kin_cat_dom"/>
</dbReference>
<feature type="compositionally biased region" description="Low complexity" evidence="6">
    <location>
        <begin position="1"/>
        <end position="17"/>
    </location>
</feature>
<dbReference type="SUPFAM" id="SSF55931">
    <property type="entry name" value="Glutamine synthetase/guanido kinase"/>
    <property type="match status" value="1"/>
</dbReference>
<evidence type="ECO:0000256" key="6">
    <source>
        <dbReference type="SAM" id="MobiDB-lite"/>
    </source>
</evidence>
<proteinExistence type="inferred from homology"/>
<keyword evidence="9" id="KW-1185">Reference proteome</keyword>
<dbReference type="GO" id="GO:0004357">
    <property type="term" value="F:glutamate-cysteine ligase activity"/>
    <property type="evidence" value="ECO:0007669"/>
    <property type="project" value="UniProtKB-EC"/>
</dbReference>